<sequence>MIRYYFLFILSFLISISIVIGYKSFSEEFKKNPSKNSKSIPIAPKIILDLGKAPSSTIKAKVTSLSGDVIWISRSSKSSELMLNQQIQQGESIETKANSYATLTIGGLAFELDENSKISLIQTLPRSIVIEQNSGMINYISKNQSSPLAIKVEHLLISPKNTEIKITMDEIVKVEVISGDIIKIAYNNLDYTTETVSLSKGDVFMFDDAVREHNVL</sequence>
<accession>A0A2M6ITW1</accession>
<dbReference type="AlphaFoldDB" id="A0A2M6ITW1"/>
<reference evidence="1 2" key="1">
    <citation type="submission" date="2017-09" db="EMBL/GenBank/DDBJ databases">
        <title>Depth-based differentiation of microbial function through sediment-hosted aquifers and enrichment of novel symbionts in the deep terrestrial subsurface.</title>
        <authorList>
            <person name="Probst A.J."/>
            <person name="Ladd B."/>
            <person name="Jarett J.K."/>
            <person name="Geller-Mcgrath D.E."/>
            <person name="Sieber C.M."/>
            <person name="Emerson J.B."/>
            <person name="Anantharaman K."/>
            <person name="Thomas B.C."/>
            <person name="Malmstrom R."/>
            <person name="Stieglmeier M."/>
            <person name="Klingl A."/>
            <person name="Woyke T."/>
            <person name="Ryan C.M."/>
            <person name="Banfield J.F."/>
        </authorList>
    </citation>
    <scope>NUCLEOTIDE SEQUENCE [LARGE SCALE GENOMIC DNA]</scope>
    <source>
        <strain evidence="1">CG11_big_fil_rev_8_21_14_0_20_36_8</strain>
    </source>
</reference>
<evidence type="ECO:0000313" key="2">
    <source>
        <dbReference type="Proteomes" id="UP000231056"/>
    </source>
</evidence>
<protein>
    <recommendedName>
        <fullName evidence="3">FecR protein domain-containing protein</fullName>
    </recommendedName>
</protein>
<dbReference type="Proteomes" id="UP000231056">
    <property type="component" value="Unassembled WGS sequence"/>
</dbReference>
<name>A0A2M6ITW1_9BACT</name>
<comment type="caution">
    <text evidence="1">The sequence shown here is derived from an EMBL/GenBank/DDBJ whole genome shotgun (WGS) entry which is preliminary data.</text>
</comment>
<evidence type="ECO:0000313" key="1">
    <source>
        <dbReference type="EMBL" id="PIQ73215.1"/>
    </source>
</evidence>
<proteinExistence type="predicted"/>
<dbReference type="EMBL" id="PCVM01000086">
    <property type="protein sequence ID" value="PIQ73215.1"/>
    <property type="molecule type" value="Genomic_DNA"/>
</dbReference>
<gene>
    <name evidence="1" type="ORF">COV58_03655</name>
</gene>
<organism evidence="1 2">
    <name type="scientific">Candidatus Roizmanbacteria bacterium CG11_big_fil_rev_8_21_14_0_20_36_8</name>
    <dbReference type="NCBI Taxonomy" id="1974856"/>
    <lineage>
        <taxon>Bacteria</taxon>
        <taxon>Candidatus Roizmaniibacteriota</taxon>
    </lineage>
</organism>
<evidence type="ECO:0008006" key="3">
    <source>
        <dbReference type="Google" id="ProtNLM"/>
    </source>
</evidence>